<dbReference type="Pfam" id="PF00385">
    <property type="entry name" value="Chromo"/>
    <property type="match status" value="3"/>
</dbReference>
<comment type="caution">
    <text evidence="5">The sequence shown here is derived from an EMBL/GenBank/DDBJ whole genome shotgun (WGS) entry which is preliminary data.</text>
</comment>
<feature type="domain" description="Chromo" evidence="4">
    <location>
        <begin position="180"/>
        <end position="237"/>
    </location>
</feature>
<evidence type="ECO:0000313" key="5">
    <source>
        <dbReference type="EMBL" id="KAK7467215.1"/>
    </source>
</evidence>
<feature type="compositionally biased region" description="Polar residues" evidence="3">
    <location>
        <begin position="688"/>
        <end position="703"/>
    </location>
</feature>
<feature type="domain" description="Chromo" evidence="4">
    <location>
        <begin position="9"/>
        <end position="76"/>
    </location>
</feature>
<dbReference type="SMART" id="SM00298">
    <property type="entry name" value="CHROMO"/>
    <property type="match status" value="3"/>
</dbReference>
<dbReference type="PROSITE" id="PS50013">
    <property type="entry name" value="CHROMO_2"/>
    <property type="match status" value="3"/>
</dbReference>
<comment type="subcellular location">
    <subcellularLocation>
        <location evidence="1">Nucleus</location>
    </subcellularLocation>
</comment>
<feature type="compositionally biased region" description="Polar residues" evidence="3">
    <location>
        <begin position="283"/>
        <end position="299"/>
    </location>
</feature>
<dbReference type="PANTHER" id="PTHR22812">
    <property type="entry name" value="CHROMOBOX PROTEIN"/>
    <property type="match status" value="1"/>
</dbReference>
<feature type="compositionally biased region" description="Polar residues" evidence="3">
    <location>
        <begin position="336"/>
        <end position="345"/>
    </location>
</feature>
<keyword evidence="6" id="KW-1185">Reference proteome</keyword>
<accession>A0ABR1JU80</accession>
<name>A0ABR1JU80_9AGAR</name>
<evidence type="ECO:0000256" key="2">
    <source>
        <dbReference type="ARBA" id="ARBA00023242"/>
    </source>
</evidence>
<dbReference type="InterPro" id="IPR000953">
    <property type="entry name" value="Chromo/chromo_shadow_dom"/>
</dbReference>
<evidence type="ECO:0000256" key="3">
    <source>
        <dbReference type="SAM" id="MobiDB-lite"/>
    </source>
</evidence>
<dbReference type="Proteomes" id="UP001498398">
    <property type="component" value="Unassembled WGS sequence"/>
</dbReference>
<evidence type="ECO:0000256" key="1">
    <source>
        <dbReference type="ARBA" id="ARBA00004123"/>
    </source>
</evidence>
<proteinExistence type="predicted"/>
<feature type="region of interest" description="Disordered" evidence="3">
    <location>
        <begin position="263"/>
        <end position="352"/>
    </location>
</feature>
<dbReference type="CDD" id="cd18968">
    <property type="entry name" value="chromodomain"/>
    <property type="match status" value="2"/>
</dbReference>
<reference evidence="5 6" key="1">
    <citation type="submission" date="2024-01" db="EMBL/GenBank/DDBJ databases">
        <title>A draft genome for the cacao thread blight pathogen Marasmiellus scandens.</title>
        <authorList>
            <person name="Baruah I.K."/>
            <person name="Leung J."/>
            <person name="Bukari Y."/>
            <person name="Amoako-Attah I."/>
            <person name="Meinhardt L.W."/>
            <person name="Bailey B.A."/>
            <person name="Cohen S.P."/>
        </authorList>
    </citation>
    <scope>NUCLEOTIDE SEQUENCE [LARGE SCALE GENOMIC DNA]</scope>
    <source>
        <strain evidence="5 6">GH-19</strain>
    </source>
</reference>
<dbReference type="InterPro" id="IPR023780">
    <property type="entry name" value="Chromo_domain"/>
</dbReference>
<gene>
    <name evidence="5" type="ORF">VKT23_004273</name>
</gene>
<dbReference type="InterPro" id="IPR016197">
    <property type="entry name" value="Chromo-like_dom_sf"/>
</dbReference>
<evidence type="ECO:0000313" key="6">
    <source>
        <dbReference type="Proteomes" id="UP001498398"/>
    </source>
</evidence>
<feature type="compositionally biased region" description="Polar residues" evidence="3">
    <location>
        <begin position="100"/>
        <end position="119"/>
    </location>
</feature>
<evidence type="ECO:0000259" key="4">
    <source>
        <dbReference type="PROSITE" id="PS50013"/>
    </source>
</evidence>
<organism evidence="5 6">
    <name type="scientific">Marasmiellus scandens</name>
    <dbReference type="NCBI Taxonomy" id="2682957"/>
    <lineage>
        <taxon>Eukaryota</taxon>
        <taxon>Fungi</taxon>
        <taxon>Dikarya</taxon>
        <taxon>Basidiomycota</taxon>
        <taxon>Agaricomycotina</taxon>
        <taxon>Agaricomycetes</taxon>
        <taxon>Agaricomycetidae</taxon>
        <taxon>Agaricales</taxon>
        <taxon>Marasmiineae</taxon>
        <taxon>Omphalotaceae</taxon>
        <taxon>Marasmiellus</taxon>
    </lineage>
</organism>
<feature type="region of interest" description="Disordered" evidence="3">
    <location>
        <begin position="85"/>
        <end position="175"/>
    </location>
</feature>
<sequence>MSEEENKEYEVEAIKSACVARKPGRGKRLVWKYLVKWKDFDDSDDDTWETVESFNGSEHLVEAFWERAKKSLKGRNIEDMSLFEPGEEFVPVGPPRKARTVTTEPDPSAVVESSIQNSPAPIAKRKQRLSTVGEASSVSAPPFSDSRPKRGKGNQSAVHSSQTPRRSLTAETSDKKSTEYEVEVITCARVARKPGRGERLGWKYLVKWKGYDSEENTWETVESFADSEHFVEAFWERAKKSLNGRDIEDMSLFRPGEEFFPIGPPRKTRAARKATAEPESSAVVENSVQISPMSTASRSTKLRHKSSVAEKASPVSAPLVPEERPRSKRVKGNQPAVHTSPTPSRSLDADTGDEEEYTVEAITRARVVVESDGEKIWQYRVKWKGWDSPEDDTWETVESFAGSEHFVEAFWGRVQRSLKGRNIENMDLFKAGEEFIPIGPTRKATEPESSLVESSARNLSMSTKRKRKSSVAEEALSVSTPVSEDRPSRSKRAKGNQSTPKQPTSTLRTSRNRHDSPEIIPPSEDDEEVMRPPPVTQSGSTSSLSSRRRRRRSPSEDFSEAPASSLVDALQRSYAMSTEEHVPAHRTRSANPRVKVTDGSTSMNGAISVKARLSGKAAEGSGPRPDSTRKKKSGPGRSSAGAVKNTSSLLTFEKGQLKSKKGRFAPVKPQEATQVDEFEDDVEMANPEPSSNFPAGPSSQEAVPTSEELLELAGLNKDNADELDDFDDNAEEAQEKSASLLQQSLHLAKEALFPASLSTASSSLTNAVSAAWKRSTIFGPLGLASESKPSAPSESTSSAPFLLNLDISVSVPVELADSSAGTNLDAAVASSSKGPPGKFYANESALRVLDTLRSSGSSARVIPSRDATDSHKSDFERFLQRLSEDELFIASAGSDVLVFCSSGSALISQRLNLPASLISHAGNVLVSWVSIDNFSAYANVIMDVDSLRW</sequence>
<feature type="compositionally biased region" description="Acidic residues" evidence="3">
    <location>
        <begin position="674"/>
        <end position="683"/>
    </location>
</feature>
<dbReference type="InterPro" id="IPR051219">
    <property type="entry name" value="Heterochromatin_chromo-domain"/>
</dbReference>
<feature type="compositionally biased region" description="Polar residues" evidence="3">
    <location>
        <begin position="129"/>
        <end position="139"/>
    </location>
</feature>
<feature type="compositionally biased region" description="Polar residues" evidence="3">
    <location>
        <begin position="495"/>
        <end position="509"/>
    </location>
</feature>
<feature type="compositionally biased region" description="Polar residues" evidence="3">
    <location>
        <begin position="447"/>
        <end position="462"/>
    </location>
</feature>
<dbReference type="SUPFAM" id="SSF54160">
    <property type="entry name" value="Chromo domain-like"/>
    <property type="match status" value="3"/>
</dbReference>
<feature type="domain" description="Chromo" evidence="4">
    <location>
        <begin position="357"/>
        <end position="413"/>
    </location>
</feature>
<dbReference type="Gene3D" id="2.40.50.40">
    <property type="match status" value="3"/>
</dbReference>
<keyword evidence="2" id="KW-0539">Nucleus</keyword>
<feature type="compositionally biased region" description="Polar residues" evidence="3">
    <location>
        <begin position="153"/>
        <end position="171"/>
    </location>
</feature>
<feature type="region of interest" description="Disordered" evidence="3">
    <location>
        <begin position="717"/>
        <end position="738"/>
    </location>
</feature>
<feature type="compositionally biased region" description="Acidic residues" evidence="3">
    <location>
        <begin position="721"/>
        <end position="732"/>
    </location>
</feature>
<protein>
    <recommendedName>
        <fullName evidence="4">Chromo domain-containing protein</fullName>
    </recommendedName>
</protein>
<dbReference type="EMBL" id="JBANRG010000004">
    <property type="protein sequence ID" value="KAK7467215.1"/>
    <property type="molecule type" value="Genomic_DNA"/>
</dbReference>
<feature type="region of interest" description="Disordered" evidence="3">
    <location>
        <begin position="439"/>
        <end position="705"/>
    </location>
</feature>